<feature type="non-terminal residue" evidence="2">
    <location>
        <position position="1"/>
    </location>
</feature>
<dbReference type="SUPFAM" id="SSF56719">
    <property type="entry name" value="Type II DNA topoisomerase"/>
    <property type="match status" value="1"/>
</dbReference>
<feature type="non-terminal residue" evidence="2">
    <location>
        <position position="92"/>
    </location>
</feature>
<dbReference type="PANTHER" id="PTHR43493:SF9">
    <property type="entry name" value="DNA TOPOISOMERASE 4 SUBUNIT A"/>
    <property type="match status" value="1"/>
</dbReference>
<dbReference type="InterPro" id="IPR013760">
    <property type="entry name" value="Topo_IIA-like_dom_sf"/>
</dbReference>
<keyword evidence="3" id="KW-1185">Reference proteome</keyword>
<accession>A0ABT3EDX2</accession>
<protein>
    <submittedName>
        <fullName evidence="2">DNA topoisomerase IV subunit A</fullName>
    </submittedName>
</protein>
<name>A0ABT3EDX2_STRAP</name>
<reference evidence="2 3" key="1">
    <citation type="submission" date="2022-10" db="EMBL/GenBank/DDBJ databases">
        <title>Comparative genomic study of S. anginosus.</title>
        <authorList>
            <person name="Prasad A."/>
            <person name="Ene A."/>
            <person name="Jablonska S."/>
            <person name="Du J."/>
            <person name="Wolfe A.J."/>
            <person name="Putonti C."/>
        </authorList>
    </citation>
    <scope>NUCLEOTIDE SEQUENCE [LARGE SCALE GENOMIC DNA]</scope>
    <source>
        <strain evidence="2 3">UMB9231</strain>
    </source>
</reference>
<gene>
    <name evidence="2" type="ORF">OJ597_12490</name>
</gene>
<organism evidence="2 3">
    <name type="scientific">Streptococcus anginosus</name>
    <dbReference type="NCBI Taxonomy" id="1328"/>
    <lineage>
        <taxon>Bacteria</taxon>
        <taxon>Bacillati</taxon>
        <taxon>Bacillota</taxon>
        <taxon>Bacilli</taxon>
        <taxon>Lactobacillales</taxon>
        <taxon>Streptococcaceae</taxon>
        <taxon>Streptococcus</taxon>
        <taxon>Streptococcus anginosus group</taxon>
    </lineage>
</organism>
<sequence length="92" mass="10472">KVSYDFTEEQAEAIVTLQLYRLTNTDVVVLQEEEAELREKIAMLAAIIGDERTMYNLMKKELREVKKKLATPRLSALEDTAKAIEIDTASLI</sequence>
<dbReference type="Proteomes" id="UP001526076">
    <property type="component" value="Unassembled WGS sequence"/>
</dbReference>
<evidence type="ECO:0000313" key="3">
    <source>
        <dbReference type="Proteomes" id="UP001526076"/>
    </source>
</evidence>
<comment type="catalytic activity">
    <reaction evidence="1">
        <text>ATP-dependent breakage, passage and rejoining of double-stranded DNA.</text>
        <dbReference type="EC" id="5.6.2.2"/>
    </reaction>
</comment>
<proteinExistence type="predicted"/>
<dbReference type="Gene3D" id="1.10.268.10">
    <property type="entry name" value="Topoisomerase, domain 3"/>
    <property type="match status" value="1"/>
</dbReference>
<evidence type="ECO:0000313" key="2">
    <source>
        <dbReference type="EMBL" id="MCW1043188.1"/>
    </source>
</evidence>
<dbReference type="InterPro" id="IPR013757">
    <property type="entry name" value="Topo_IIA_A_a_sf"/>
</dbReference>
<dbReference type="InterPro" id="IPR050220">
    <property type="entry name" value="Type_II_DNA_Topoisomerases"/>
</dbReference>
<evidence type="ECO:0000256" key="1">
    <source>
        <dbReference type="ARBA" id="ARBA00000185"/>
    </source>
</evidence>
<dbReference type="PANTHER" id="PTHR43493">
    <property type="entry name" value="DNA GYRASE/TOPOISOMERASE SUBUNIT A"/>
    <property type="match status" value="1"/>
</dbReference>
<comment type="caution">
    <text evidence="2">The sequence shown here is derived from an EMBL/GenBank/DDBJ whole genome shotgun (WGS) entry which is preliminary data.</text>
</comment>
<dbReference type="EMBL" id="JAPAHU010000251">
    <property type="protein sequence ID" value="MCW1043188.1"/>
    <property type="molecule type" value="Genomic_DNA"/>
</dbReference>